<organism evidence="1 2">
    <name type="scientific">Chryseobacterium koreense CCUG 49689</name>
    <dbReference type="NCBI Taxonomy" id="1304281"/>
    <lineage>
        <taxon>Bacteria</taxon>
        <taxon>Pseudomonadati</taxon>
        <taxon>Bacteroidota</taxon>
        <taxon>Flavobacteriia</taxon>
        <taxon>Flavobacteriales</taxon>
        <taxon>Weeksellaceae</taxon>
        <taxon>Chryseobacterium group</taxon>
        <taxon>Chryseobacterium</taxon>
    </lineage>
</organism>
<reference evidence="1 2" key="1">
    <citation type="journal article" date="2004" name="Int. J. Syst. Evol. Microbiol.">
        <title>Kaistella koreensis gen. nov., sp. nov., a novel member of the Chryseobacterium-Bergeyella-Riemerella branch.</title>
        <authorList>
            <person name="Kim M.K."/>
            <person name="Im W.T."/>
            <person name="Shin Y.K."/>
            <person name="Lim J.H."/>
            <person name="Kim S.H."/>
            <person name="Lee B.C."/>
            <person name="Park M.Y."/>
            <person name="Lee K.Y."/>
            <person name="Lee S.T."/>
        </authorList>
    </citation>
    <scope>NUCLEOTIDE SEQUENCE [LARGE SCALE GENOMIC DNA]</scope>
    <source>
        <strain evidence="1 2">CCUG 49689</strain>
    </source>
</reference>
<dbReference type="EMBL" id="LFNG01000012">
    <property type="protein sequence ID" value="KMQ70806.1"/>
    <property type="molecule type" value="Genomic_DNA"/>
</dbReference>
<dbReference type="PATRIC" id="fig|1304281.5.peg.1979"/>
<dbReference type="Proteomes" id="UP000035900">
    <property type="component" value="Unassembled WGS sequence"/>
</dbReference>
<sequence length="86" mass="10026">MKPEIYSSGSFATDLSQIKAIKKDYDTQCLIFEFRSQIEFRVNPETDEEEMVEIAELPVYTEPYEDCFKPPRHCVTSYDICATETN</sequence>
<protein>
    <submittedName>
        <fullName evidence="1">Uncharacterized protein</fullName>
    </submittedName>
</protein>
<accession>A0A0J7IY96</accession>
<keyword evidence="2" id="KW-1185">Reference proteome</keyword>
<dbReference type="OrthoDB" id="9948217at2"/>
<dbReference type="RefSeq" id="WP_048499751.1">
    <property type="nucleotide sequence ID" value="NZ_LFNG01000012.1"/>
</dbReference>
<dbReference type="AlphaFoldDB" id="A0A0J7IY96"/>
<name>A0A0J7IY96_9FLAO</name>
<evidence type="ECO:0000313" key="1">
    <source>
        <dbReference type="EMBL" id="KMQ70806.1"/>
    </source>
</evidence>
<evidence type="ECO:0000313" key="2">
    <source>
        <dbReference type="Proteomes" id="UP000035900"/>
    </source>
</evidence>
<gene>
    <name evidence="1" type="ORF">ACM44_09210</name>
</gene>
<proteinExistence type="predicted"/>
<comment type="caution">
    <text evidence="1">The sequence shown here is derived from an EMBL/GenBank/DDBJ whole genome shotgun (WGS) entry which is preliminary data.</text>
</comment>